<keyword evidence="2" id="KW-1185">Reference proteome</keyword>
<evidence type="ECO:0000313" key="1">
    <source>
        <dbReference type="EMBL" id="KAJ7614532.1"/>
    </source>
</evidence>
<reference evidence="1" key="1">
    <citation type="submission" date="2023-03" db="EMBL/GenBank/DDBJ databases">
        <title>Massive genome expansion in bonnet fungi (Mycena s.s.) driven by repeated elements and novel gene families across ecological guilds.</title>
        <authorList>
            <consortium name="Lawrence Berkeley National Laboratory"/>
            <person name="Harder C.B."/>
            <person name="Miyauchi S."/>
            <person name="Viragh M."/>
            <person name="Kuo A."/>
            <person name="Thoen E."/>
            <person name="Andreopoulos B."/>
            <person name="Lu D."/>
            <person name="Skrede I."/>
            <person name="Drula E."/>
            <person name="Henrissat B."/>
            <person name="Morin E."/>
            <person name="Kohler A."/>
            <person name="Barry K."/>
            <person name="LaButti K."/>
            <person name="Morin E."/>
            <person name="Salamov A."/>
            <person name="Lipzen A."/>
            <person name="Mereny Z."/>
            <person name="Hegedus B."/>
            <person name="Baldrian P."/>
            <person name="Stursova M."/>
            <person name="Weitz H."/>
            <person name="Taylor A."/>
            <person name="Grigoriev I.V."/>
            <person name="Nagy L.G."/>
            <person name="Martin F."/>
            <person name="Kauserud H."/>
        </authorList>
    </citation>
    <scope>NUCLEOTIDE SEQUENCE</scope>
    <source>
        <strain evidence="1">9284</strain>
    </source>
</reference>
<dbReference type="EMBL" id="JARKIF010000026">
    <property type="protein sequence ID" value="KAJ7614532.1"/>
    <property type="molecule type" value="Genomic_DNA"/>
</dbReference>
<dbReference type="AlphaFoldDB" id="A0AAD7FBW8"/>
<dbReference type="GO" id="GO:0003341">
    <property type="term" value="P:cilium movement"/>
    <property type="evidence" value="ECO:0007669"/>
    <property type="project" value="TreeGrafter"/>
</dbReference>
<proteinExistence type="predicted"/>
<evidence type="ECO:0000313" key="2">
    <source>
        <dbReference type="Proteomes" id="UP001221142"/>
    </source>
</evidence>
<dbReference type="InterPro" id="IPR000225">
    <property type="entry name" value="Armadillo"/>
</dbReference>
<dbReference type="GO" id="GO:0015630">
    <property type="term" value="C:microtubule cytoskeleton"/>
    <property type="evidence" value="ECO:0007669"/>
    <property type="project" value="TreeGrafter"/>
</dbReference>
<dbReference type="PANTHER" id="PTHR23314">
    <property type="entry name" value="SPERM-ASSOCIATED ANTIGEN 6 ARMADILLO REPEAT-CONTAINING"/>
    <property type="match status" value="1"/>
</dbReference>
<organism evidence="1 2">
    <name type="scientific">Roridomyces roridus</name>
    <dbReference type="NCBI Taxonomy" id="1738132"/>
    <lineage>
        <taxon>Eukaryota</taxon>
        <taxon>Fungi</taxon>
        <taxon>Dikarya</taxon>
        <taxon>Basidiomycota</taxon>
        <taxon>Agaricomycotina</taxon>
        <taxon>Agaricomycetes</taxon>
        <taxon>Agaricomycetidae</taxon>
        <taxon>Agaricales</taxon>
        <taxon>Marasmiineae</taxon>
        <taxon>Mycenaceae</taxon>
        <taxon>Roridomyces</taxon>
    </lineage>
</organism>
<gene>
    <name evidence="1" type="ORF">FB45DRAFT_1036001</name>
</gene>
<dbReference type="Proteomes" id="UP001221142">
    <property type="component" value="Unassembled WGS sequence"/>
</dbReference>
<protein>
    <submittedName>
        <fullName evidence="1">Armadillo-type protein</fullName>
    </submittedName>
</protein>
<dbReference type="InterPro" id="IPR016024">
    <property type="entry name" value="ARM-type_fold"/>
</dbReference>
<dbReference type="PANTHER" id="PTHR23314:SF0">
    <property type="entry name" value="SPERM-ASSOCIATED ANTIGEN 6"/>
    <property type="match status" value="1"/>
</dbReference>
<dbReference type="SMART" id="SM00185">
    <property type="entry name" value="ARM"/>
    <property type="match status" value="4"/>
</dbReference>
<sequence length="458" mass="51124">MDLLWQIALWPLHNHDLGYINDTAPLTDEMVPHICSSYLRVQHAASRKGIVLQRLRWIIATQNIGAQSIPSSSAFREILQLLESSDAELRLEVIMLITLLASRESFVVPTYVLIQVVESLGLMLHDNNNTNIVKEGLEALSRIAFSLPGTEAIAASDALEHTQKLLASDHPELANEAAFLIGRIARRQSWKVVTIELMMEKFSCERIVSHSHQNDTSVLRKWLFGVFKVAHSGIGAQCILNMDTKALELVVELLDSPVVDVRADACLVMTGLFSHETALPKVLAANPLPKLAELLRRWDQGAKVKDEALAALCQIARWKMGAEAIFRTDAALVYVAVAELDSPNLHVRSNSCRLIAELSSHEMVLSKVLATNALPNIVQLRRKRRTWPQQLLVTRESLGALCQIASWKLGAEAIFNTPDALDTILKFKHWESQMPKKQAELLRNLTIHRPELGQEVSN</sequence>
<dbReference type="SUPFAM" id="SSF48371">
    <property type="entry name" value="ARM repeat"/>
    <property type="match status" value="1"/>
</dbReference>
<dbReference type="Gene3D" id="1.25.10.10">
    <property type="entry name" value="Leucine-rich Repeat Variant"/>
    <property type="match status" value="2"/>
</dbReference>
<accession>A0AAD7FBW8</accession>
<dbReference type="InterPro" id="IPR011989">
    <property type="entry name" value="ARM-like"/>
</dbReference>
<name>A0AAD7FBW8_9AGAR</name>
<comment type="caution">
    <text evidence="1">The sequence shown here is derived from an EMBL/GenBank/DDBJ whole genome shotgun (WGS) entry which is preliminary data.</text>
</comment>
<dbReference type="GO" id="GO:0008017">
    <property type="term" value="F:microtubule binding"/>
    <property type="evidence" value="ECO:0007669"/>
    <property type="project" value="TreeGrafter"/>
</dbReference>